<organism evidence="1 2">
    <name type="scientific">Macroventuria anomochaeta</name>
    <dbReference type="NCBI Taxonomy" id="301207"/>
    <lineage>
        <taxon>Eukaryota</taxon>
        <taxon>Fungi</taxon>
        <taxon>Dikarya</taxon>
        <taxon>Ascomycota</taxon>
        <taxon>Pezizomycotina</taxon>
        <taxon>Dothideomycetes</taxon>
        <taxon>Pleosporomycetidae</taxon>
        <taxon>Pleosporales</taxon>
        <taxon>Pleosporineae</taxon>
        <taxon>Didymellaceae</taxon>
        <taxon>Macroventuria</taxon>
    </lineage>
</organism>
<accession>A0ACB6S085</accession>
<gene>
    <name evidence="1" type="ORF">BU25DRAFT_343026</name>
</gene>
<keyword evidence="2" id="KW-1185">Reference proteome</keyword>
<protein>
    <submittedName>
        <fullName evidence="1">Alpha/beta-hydrolase</fullName>
    </submittedName>
</protein>
<sequence length="249" mass="27089">MPTTTAKPTILIIPGSFSAYGAYDPFLTLLRAEGFTALAIKLPSTQMRHPLPPATLQDDAAHVRGVVERLIAEGEGTEVVVLAHSYGGSVATEALAGLGVKRLVFLSASAPRVGENQIKAMRLEAGFLPEEVVILQGGYMHMDPVIMAPFVCNDLPYSQAYENALQLPHHSAVSFQSEVTQTSYKDIPVTYIYCERDIVIAPEIQQRFIDTIEEVSGSKVDVRRIDAGHCPNWSKPDELVKLLVGAAQM</sequence>
<evidence type="ECO:0000313" key="2">
    <source>
        <dbReference type="Proteomes" id="UP000799754"/>
    </source>
</evidence>
<comment type="caution">
    <text evidence="1">The sequence shown here is derived from an EMBL/GenBank/DDBJ whole genome shotgun (WGS) entry which is preliminary data.</text>
</comment>
<reference evidence="1" key="1">
    <citation type="journal article" date="2020" name="Stud. Mycol.">
        <title>101 Dothideomycetes genomes: a test case for predicting lifestyles and emergence of pathogens.</title>
        <authorList>
            <person name="Haridas S."/>
            <person name="Albert R."/>
            <person name="Binder M."/>
            <person name="Bloem J."/>
            <person name="Labutti K."/>
            <person name="Salamov A."/>
            <person name="Andreopoulos B."/>
            <person name="Baker S."/>
            <person name="Barry K."/>
            <person name="Bills G."/>
            <person name="Bluhm B."/>
            <person name="Cannon C."/>
            <person name="Castanera R."/>
            <person name="Culley D."/>
            <person name="Daum C."/>
            <person name="Ezra D."/>
            <person name="Gonzalez J."/>
            <person name="Henrissat B."/>
            <person name="Kuo A."/>
            <person name="Liang C."/>
            <person name="Lipzen A."/>
            <person name="Lutzoni F."/>
            <person name="Magnuson J."/>
            <person name="Mondo S."/>
            <person name="Nolan M."/>
            <person name="Ohm R."/>
            <person name="Pangilinan J."/>
            <person name="Park H.-J."/>
            <person name="Ramirez L."/>
            <person name="Alfaro M."/>
            <person name="Sun H."/>
            <person name="Tritt A."/>
            <person name="Yoshinaga Y."/>
            <person name="Zwiers L.-H."/>
            <person name="Turgeon B."/>
            <person name="Goodwin S."/>
            <person name="Spatafora J."/>
            <person name="Crous P."/>
            <person name="Grigoriev I."/>
        </authorList>
    </citation>
    <scope>NUCLEOTIDE SEQUENCE</scope>
    <source>
        <strain evidence="1">CBS 525.71</strain>
    </source>
</reference>
<name>A0ACB6S085_9PLEO</name>
<evidence type="ECO:0000313" key="1">
    <source>
        <dbReference type="EMBL" id="KAF2626922.1"/>
    </source>
</evidence>
<dbReference type="EMBL" id="MU006719">
    <property type="protein sequence ID" value="KAF2626922.1"/>
    <property type="molecule type" value="Genomic_DNA"/>
</dbReference>
<dbReference type="Proteomes" id="UP000799754">
    <property type="component" value="Unassembled WGS sequence"/>
</dbReference>
<proteinExistence type="predicted"/>